<reference evidence="4 5" key="1">
    <citation type="journal article" date="2023" name="Cell">
        <title>Genetic manipulation of Patescibacteria provides mechanistic insights into microbial dark matter and the epibiotic lifestyle.</title>
        <authorList>
            <person name="Wang Y."/>
            <person name="Gallagher L.A."/>
            <person name="Andrade P.A."/>
            <person name="Liu A."/>
            <person name="Humphreys I.R."/>
            <person name="Turkarslan S."/>
            <person name="Cutler K.J."/>
            <person name="Arrieta-Ortiz M.L."/>
            <person name="Li Y."/>
            <person name="Radey M.C."/>
            <person name="McLean J.S."/>
            <person name="Cong Q."/>
            <person name="Baker D."/>
            <person name="Baliga N.S."/>
            <person name="Peterson S.B."/>
            <person name="Mougous J.D."/>
        </authorList>
    </citation>
    <scope>NUCLEOTIDE SEQUENCE [LARGE SCALE GENOMIC DNA]</scope>
    <source>
        <strain evidence="4 5">ML1</strain>
    </source>
</reference>
<protein>
    <submittedName>
        <fullName evidence="4">ABC transporter permease</fullName>
    </submittedName>
</protein>
<feature type="transmembrane region" description="Helical" evidence="3">
    <location>
        <begin position="344"/>
        <end position="362"/>
    </location>
</feature>
<evidence type="ECO:0000256" key="1">
    <source>
        <dbReference type="SAM" id="Coils"/>
    </source>
</evidence>
<feature type="transmembrane region" description="Helical" evidence="3">
    <location>
        <begin position="238"/>
        <end position="256"/>
    </location>
</feature>
<name>A0ABY8WT47_9BACT</name>
<feature type="transmembrane region" description="Helical" evidence="3">
    <location>
        <begin position="406"/>
        <end position="428"/>
    </location>
</feature>
<evidence type="ECO:0000313" key="4">
    <source>
        <dbReference type="EMBL" id="WIO45658.1"/>
    </source>
</evidence>
<feature type="compositionally biased region" description="Basic and acidic residues" evidence="2">
    <location>
        <begin position="1076"/>
        <end position="1088"/>
    </location>
</feature>
<evidence type="ECO:0000313" key="5">
    <source>
        <dbReference type="Proteomes" id="UP001177295"/>
    </source>
</evidence>
<feature type="transmembrane region" description="Helical" evidence="3">
    <location>
        <begin position="292"/>
        <end position="313"/>
    </location>
</feature>
<keyword evidence="3" id="KW-0812">Transmembrane</keyword>
<accession>A0ABY8WT47</accession>
<keyword evidence="3" id="KW-1133">Transmembrane helix</keyword>
<organism evidence="4 5">
    <name type="scientific">Candidatus Southlakia epibionticum</name>
    <dbReference type="NCBI Taxonomy" id="3043284"/>
    <lineage>
        <taxon>Bacteria</taxon>
        <taxon>Candidatus Saccharimonadota</taxon>
        <taxon>Candidatus Saccharimonadia</taxon>
        <taxon>Candidatus Saccharimonadales</taxon>
        <taxon>Candidatus Saccharimonadaceae</taxon>
        <taxon>Candidatus Southlakia</taxon>
    </lineage>
</organism>
<dbReference type="InterPro" id="IPR045782">
    <property type="entry name" value="TrbL_3"/>
</dbReference>
<feature type="coiled-coil region" evidence="1">
    <location>
        <begin position="680"/>
        <end position="707"/>
    </location>
</feature>
<evidence type="ECO:0000256" key="2">
    <source>
        <dbReference type="SAM" id="MobiDB-lite"/>
    </source>
</evidence>
<keyword evidence="1" id="KW-0175">Coiled coil</keyword>
<keyword evidence="5" id="KW-1185">Reference proteome</keyword>
<evidence type="ECO:0000256" key="3">
    <source>
        <dbReference type="SAM" id="Phobius"/>
    </source>
</evidence>
<sequence>MWDLWRHFTRGNIPWRRFSLLATSTMMAIFVVVATFTQTAYAADATRAKDASTVRYEGDDYRRIDKDSFKTDKKTKDLPIVSSGAFDGYQFVDKDNNLHLILTDDDASKATSGKVVTYSLKDGVYDPSSQSEIKNVSIETGDINVVGECTLMQVGWFVCPLMVFLADRMDSLMNVLSNLLTVRALQTNTTDNPIYEIWEKVRDIANICFIIAFLIIVYSQVTNFGLSNYGLKVMLPRLIIAAILVNSSYWIASLAVDISNLLGLNIQHIFTSVREGLSGYDKIGTDLGWSKLTGVVLAGGGLLGTVIIANGGIAASLTMLIPALVGVLLAAFVALVILAARQALITLCILVAPLAFVAYILPSTNKYFDKWKDLFLTMLLMFPIISFVFGAAQLAGYAIIVNAGDSPIQIIIGLTVQVAPIAITPFLIRISGNVLGKIGGIVNDPSRGLVDRTRNWAQDRAKYQAAKNRAGVPLIDKKNGRLTNNFLTRRSTKLKKAAERTADGLNKAHTSKLNPNSHMNNAIRRQHRKKTRQQTLTAAYESMATNNATAWDNETFGSSSAHSIEGNETARKSEIDNAFYATRHGQDLERRTRSAAIHKTELDNAFDRANHDLTARQHYADIDKTRVTNEFNDSVLGSQVDRARRLVEANKTRIEHNQQAAWDHGAAGSDRQIMQATLETKSSEIKADKAKQRLEKMQTEIVAQGADSEHVINLRGAAPATQTHILQIARDIKSDSLEASVIATAKAQAERQIVENKAKALDENLVRISDVPGGPTKTIVEYAGGIKGVVGERSVVAQAKTERSKFIIDDAKNIEATLNYEVSSNPQALFTLFQNAQTDSERVAYTSIMGKRGGPGATNLRKMVTIMDERLAAGEITRDDLNGYKELVLAQNGNIPKLGKDLEFYFTNAAYGTDDAHPDYAGNVKTFTDISNSVSTWGNLSANAFSSMNIVNQMHGLRILAHKSPAKYERLVANLKASPTIMANMKDAVVEAIDRAPDDPRWFTGADAVSQDELTDFERHVLSEPKITDFRQRDGYDEEAAYWKDKYDKLYANTERMFDDLASRGIADPNQQGRTVDYRTAPEHKPKR</sequence>
<dbReference type="Proteomes" id="UP001177295">
    <property type="component" value="Chromosome"/>
</dbReference>
<dbReference type="EMBL" id="CP124550">
    <property type="protein sequence ID" value="WIO45658.1"/>
    <property type="molecule type" value="Genomic_DNA"/>
</dbReference>
<feature type="transmembrane region" description="Helical" evidence="3">
    <location>
        <begin position="320"/>
        <end position="338"/>
    </location>
</feature>
<keyword evidence="3" id="KW-0472">Membrane</keyword>
<gene>
    <name evidence="4" type="ORF">SEML1_0013</name>
</gene>
<proteinExistence type="predicted"/>
<feature type="transmembrane region" description="Helical" evidence="3">
    <location>
        <begin position="204"/>
        <end position="226"/>
    </location>
</feature>
<dbReference type="Pfam" id="PF19590">
    <property type="entry name" value="TrbL_3"/>
    <property type="match status" value="1"/>
</dbReference>
<feature type="region of interest" description="Disordered" evidence="2">
    <location>
        <begin position="1063"/>
        <end position="1088"/>
    </location>
</feature>
<feature type="transmembrane region" description="Helical" evidence="3">
    <location>
        <begin position="374"/>
        <end position="400"/>
    </location>
</feature>